<dbReference type="InterPro" id="IPR052530">
    <property type="entry name" value="NAD(P)H_nitroreductase"/>
</dbReference>
<dbReference type="InterPro" id="IPR000415">
    <property type="entry name" value="Nitroreductase-like"/>
</dbReference>
<dbReference type="EC" id="1.-.-.-" evidence="7"/>
<evidence type="ECO:0000256" key="5">
    <source>
        <dbReference type="ARBA" id="ARBA00023002"/>
    </source>
</evidence>
<dbReference type="EMBL" id="PKOZ01000001">
    <property type="protein sequence ID" value="PQD97170.1"/>
    <property type="molecule type" value="Genomic_DNA"/>
</dbReference>
<reference evidence="10 11" key="1">
    <citation type="submission" date="2017-12" db="EMBL/GenBank/DDBJ databases">
        <title>Taxonomic description and draft genome of Pradoshia cofamensis Gen. nov., sp. nov., a thermotolerant bacillale isolated from anterior gut of earthworm Eisenia fetida.</title>
        <authorList>
            <person name="Saha T."/>
            <person name="Chakraborty R."/>
        </authorList>
    </citation>
    <scope>NUCLEOTIDE SEQUENCE [LARGE SCALE GENOMIC DNA]</scope>
    <source>
        <strain evidence="10 11">EAG3</strain>
    </source>
</reference>
<evidence type="ECO:0000256" key="8">
    <source>
        <dbReference type="PIRSR" id="PIRSR000232-1"/>
    </source>
</evidence>
<evidence type="ECO:0000256" key="2">
    <source>
        <dbReference type="ARBA" id="ARBA00022630"/>
    </source>
</evidence>
<evidence type="ECO:0000256" key="7">
    <source>
        <dbReference type="PIRNR" id="PIRNR000232"/>
    </source>
</evidence>
<proteinExistence type="inferred from homology"/>
<evidence type="ECO:0000256" key="6">
    <source>
        <dbReference type="ARBA" id="ARBA00023027"/>
    </source>
</evidence>
<evidence type="ECO:0000256" key="4">
    <source>
        <dbReference type="ARBA" id="ARBA00022857"/>
    </source>
</evidence>
<evidence type="ECO:0000256" key="1">
    <source>
        <dbReference type="ARBA" id="ARBA00007118"/>
    </source>
</evidence>
<gene>
    <name evidence="10" type="ORF">CYL18_04670</name>
</gene>
<feature type="binding site" evidence="8">
    <location>
        <position position="39"/>
    </location>
    <ligand>
        <name>FMN</name>
        <dbReference type="ChEBI" id="CHEBI:58210"/>
        <note>ligand shared between dimeric partners</note>
    </ligand>
</feature>
<comment type="caution">
    <text evidence="10">The sequence shown here is derived from an EMBL/GenBank/DDBJ whole genome shotgun (WGS) entry which is preliminary data.</text>
</comment>
<evidence type="ECO:0000259" key="9">
    <source>
        <dbReference type="Pfam" id="PF00881"/>
    </source>
</evidence>
<dbReference type="InterPro" id="IPR026021">
    <property type="entry name" value="YdjA-like"/>
</dbReference>
<keyword evidence="2 7" id="KW-0285">Flavoprotein</keyword>
<dbReference type="PANTHER" id="PTHR43821">
    <property type="entry name" value="NAD(P)H NITROREDUCTASE YDJA-RELATED"/>
    <property type="match status" value="1"/>
</dbReference>
<keyword evidence="5 7" id="KW-0560">Oxidoreductase</keyword>
<dbReference type="CDD" id="cd02135">
    <property type="entry name" value="YdjA-like"/>
    <property type="match status" value="1"/>
</dbReference>
<dbReference type="AlphaFoldDB" id="A0A2S7N5E5"/>
<feature type="domain" description="Nitroreductase" evidence="9">
    <location>
        <begin position="7"/>
        <end position="168"/>
    </location>
</feature>
<dbReference type="GO" id="GO:0016491">
    <property type="term" value="F:oxidoreductase activity"/>
    <property type="evidence" value="ECO:0007669"/>
    <property type="project" value="UniProtKB-UniRule"/>
</dbReference>
<comment type="similarity">
    <text evidence="1 7">Belongs to the nitroreductase family.</text>
</comment>
<organism evidence="10 11">
    <name type="scientific">Pradoshia eiseniae</name>
    <dbReference type="NCBI Taxonomy" id="2064768"/>
    <lineage>
        <taxon>Bacteria</taxon>
        <taxon>Bacillati</taxon>
        <taxon>Bacillota</taxon>
        <taxon>Bacilli</taxon>
        <taxon>Bacillales</taxon>
        <taxon>Bacillaceae</taxon>
        <taxon>Pradoshia</taxon>
    </lineage>
</organism>
<dbReference type="Gene3D" id="3.40.109.10">
    <property type="entry name" value="NADH Oxidase"/>
    <property type="match status" value="1"/>
</dbReference>
<keyword evidence="6 7" id="KW-0520">NAD</keyword>
<evidence type="ECO:0000313" key="11">
    <source>
        <dbReference type="Proteomes" id="UP000239663"/>
    </source>
</evidence>
<sequence>MELFEAIKTRRSIGKVKDDPIPEELIRQIIEAATWAPCHHRTEPWRFTVLAGDGRDKLRDALVASLKTSMDDPETDENKQRLEKISKQPYRAPVIIVTAIEPAENDKVIREEEFAAGHAAVQNMLLAAHALGLGAVWRTGKPLYTRTMSEAFGLSEKGSVTGFIYIGYPDMTPPPAKRKPVDEITQWYS</sequence>
<keyword evidence="4 7" id="KW-0521">NADP</keyword>
<protein>
    <recommendedName>
        <fullName evidence="7">Putative NAD(P)H nitroreductase</fullName>
        <ecNumber evidence="7">1.-.-.-</ecNumber>
    </recommendedName>
</protein>
<feature type="binding site" description="in other chain" evidence="8">
    <location>
        <begin position="137"/>
        <end position="139"/>
    </location>
    <ligand>
        <name>FMN</name>
        <dbReference type="ChEBI" id="CHEBI:58210"/>
        <note>ligand shared between dimeric partners</note>
    </ligand>
</feature>
<dbReference type="Proteomes" id="UP000239663">
    <property type="component" value="Unassembled WGS sequence"/>
</dbReference>
<dbReference type="PIRSF" id="PIRSF000232">
    <property type="entry name" value="YdjA"/>
    <property type="match status" value="1"/>
</dbReference>
<dbReference type="OrthoDB" id="9804207at2"/>
<name>A0A2S7N5E5_9BACI</name>
<feature type="binding site" description="in other chain" evidence="8">
    <location>
        <begin position="10"/>
        <end position="12"/>
    </location>
    <ligand>
        <name>FMN</name>
        <dbReference type="ChEBI" id="CHEBI:58210"/>
        <note>ligand shared between dimeric partners</note>
    </ligand>
</feature>
<dbReference type="RefSeq" id="WP_104848265.1">
    <property type="nucleotide sequence ID" value="NZ_PKOZ01000001.1"/>
</dbReference>
<evidence type="ECO:0000313" key="10">
    <source>
        <dbReference type="EMBL" id="PQD97170.1"/>
    </source>
</evidence>
<evidence type="ECO:0000256" key="3">
    <source>
        <dbReference type="ARBA" id="ARBA00022643"/>
    </source>
</evidence>
<dbReference type="InterPro" id="IPR029479">
    <property type="entry name" value="Nitroreductase"/>
</dbReference>
<accession>A0A2S7N5E5</accession>
<dbReference type="SUPFAM" id="SSF55469">
    <property type="entry name" value="FMN-dependent nitroreductase-like"/>
    <property type="match status" value="1"/>
</dbReference>
<keyword evidence="11" id="KW-1185">Reference proteome</keyword>
<comment type="cofactor">
    <cofactor evidence="8">
        <name>FMN</name>
        <dbReference type="ChEBI" id="CHEBI:58210"/>
    </cofactor>
    <text evidence="8">Binds 1 FMN per subunit.</text>
</comment>
<keyword evidence="3 7" id="KW-0288">FMN</keyword>
<dbReference type="PANTHER" id="PTHR43821:SF1">
    <property type="entry name" value="NAD(P)H NITROREDUCTASE YDJA-RELATED"/>
    <property type="match status" value="1"/>
</dbReference>
<dbReference type="Pfam" id="PF00881">
    <property type="entry name" value="Nitroreductase"/>
    <property type="match status" value="1"/>
</dbReference>